<dbReference type="AlphaFoldDB" id="A0A4Y2HIP9"/>
<name>A0A4Y2HIP9_ARAVE</name>
<gene>
    <name evidence="1" type="ORF">AVEN_82377_1</name>
</gene>
<dbReference type="EMBL" id="BGPR01001964">
    <property type="protein sequence ID" value="GBM65201.1"/>
    <property type="molecule type" value="Genomic_DNA"/>
</dbReference>
<accession>A0A4Y2HIP9</accession>
<organism evidence="1 2">
    <name type="scientific">Araneus ventricosus</name>
    <name type="common">Orbweaver spider</name>
    <name type="synonym">Epeira ventricosa</name>
    <dbReference type="NCBI Taxonomy" id="182803"/>
    <lineage>
        <taxon>Eukaryota</taxon>
        <taxon>Metazoa</taxon>
        <taxon>Ecdysozoa</taxon>
        <taxon>Arthropoda</taxon>
        <taxon>Chelicerata</taxon>
        <taxon>Arachnida</taxon>
        <taxon>Araneae</taxon>
        <taxon>Araneomorphae</taxon>
        <taxon>Entelegynae</taxon>
        <taxon>Araneoidea</taxon>
        <taxon>Araneidae</taxon>
        <taxon>Araneus</taxon>
    </lineage>
</organism>
<sequence>MSLRSENALGSSSVKKCFHFSEDHDGLSTTKSLHCNTPKKRTWVWIGPRIRQITIHAGFFFLLWGNLKHVVYRRNPIKIEDLVQIVRDDCETIPITTLENAVANFHLRLRHVVATDVAHFENIVMLFPRGLKGSGTVAPPVGELCTTRIKANKKISDFTH</sequence>
<protein>
    <submittedName>
        <fullName evidence="1">Uncharacterized protein</fullName>
    </submittedName>
</protein>
<evidence type="ECO:0000313" key="2">
    <source>
        <dbReference type="Proteomes" id="UP000499080"/>
    </source>
</evidence>
<evidence type="ECO:0000313" key="1">
    <source>
        <dbReference type="EMBL" id="GBM65201.1"/>
    </source>
</evidence>
<dbReference type="Gene3D" id="3.30.420.10">
    <property type="entry name" value="Ribonuclease H-like superfamily/Ribonuclease H"/>
    <property type="match status" value="1"/>
</dbReference>
<comment type="caution">
    <text evidence="1">The sequence shown here is derived from an EMBL/GenBank/DDBJ whole genome shotgun (WGS) entry which is preliminary data.</text>
</comment>
<proteinExistence type="predicted"/>
<dbReference type="InterPro" id="IPR036397">
    <property type="entry name" value="RNaseH_sf"/>
</dbReference>
<dbReference type="GO" id="GO:0003676">
    <property type="term" value="F:nucleic acid binding"/>
    <property type="evidence" value="ECO:0007669"/>
    <property type="project" value="InterPro"/>
</dbReference>
<keyword evidence="2" id="KW-1185">Reference proteome</keyword>
<dbReference type="Proteomes" id="UP000499080">
    <property type="component" value="Unassembled WGS sequence"/>
</dbReference>
<reference evidence="1 2" key="1">
    <citation type="journal article" date="2019" name="Sci. Rep.">
        <title>Orb-weaving spider Araneus ventricosus genome elucidates the spidroin gene catalogue.</title>
        <authorList>
            <person name="Kono N."/>
            <person name="Nakamura H."/>
            <person name="Ohtoshi R."/>
            <person name="Moran D.A.P."/>
            <person name="Shinohara A."/>
            <person name="Yoshida Y."/>
            <person name="Fujiwara M."/>
            <person name="Mori M."/>
            <person name="Tomita M."/>
            <person name="Arakawa K."/>
        </authorList>
    </citation>
    <scope>NUCLEOTIDE SEQUENCE [LARGE SCALE GENOMIC DNA]</scope>
</reference>